<evidence type="ECO:0000256" key="1">
    <source>
        <dbReference type="ARBA" id="ARBA00022730"/>
    </source>
</evidence>
<feature type="binding site" evidence="7">
    <location>
        <begin position="343"/>
        <end position="350"/>
    </location>
    <ligand>
        <name>ATP</name>
        <dbReference type="ChEBI" id="CHEBI:30616"/>
    </ligand>
</feature>
<dbReference type="PANTHER" id="PTHR48466">
    <property type="entry name" value="OS10G0509000 PROTEIN-RELATED"/>
    <property type="match status" value="1"/>
</dbReference>
<evidence type="ECO:0000256" key="4">
    <source>
        <dbReference type="ARBA" id="ARBA00022840"/>
    </source>
</evidence>
<keyword evidence="2 7" id="KW-0547">Nucleotide-binding</keyword>
<dbReference type="Gene3D" id="3.40.50.300">
    <property type="entry name" value="P-loop containing nucleotide triphosphate hydrolases"/>
    <property type="match status" value="1"/>
</dbReference>
<evidence type="ECO:0000256" key="7">
    <source>
        <dbReference type="HAMAP-Rule" id="MF_00092"/>
    </source>
</evidence>
<dbReference type="HAMAP" id="MF_00092">
    <property type="entry name" value="MutS2"/>
    <property type="match status" value="1"/>
</dbReference>
<comment type="similarity">
    <text evidence="7">Belongs to the DNA mismatch repair MutS family. MutS2 subfamily.</text>
</comment>
<dbReference type="Gene3D" id="3.30.1370.110">
    <property type="match status" value="1"/>
</dbReference>
<dbReference type="GO" id="GO:0004519">
    <property type="term" value="F:endonuclease activity"/>
    <property type="evidence" value="ECO:0007669"/>
    <property type="project" value="UniProtKB-KW"/>
</dbReference>
<dbReference type="Proteomes" id="UP001597374">
    <property type="component" value="Unassembled WGS sequence"/>
</dbReference>
<comment type="caution">
    <text evidence="10">The sequence shown here is derived from an EMBL/GenBank/DDBJ whole genome shotgun (WGS) entry which is preliminary data.</text>
</comment>
<gene>
    <name evidence="7" type="primary">mutS2</name>
    <name evidence="7" type="synonym">rqcU</name>
    <name evidence="10" type="ORF">ACFSKP_03465</name>
</gene>
<evidence type="ECO:0000256" key="2">
    <source>
        <dbReference type="ARBA" id="ARBA00022741"/>
    </source>
</evidence>
<dbReference type="NCBIfam" id="TIGR01069">
    <property type="entry name" value="mutS2"/>
    <property type="match status" value="1"/>
</dbReference>
<evidence type="ECO:0000313" key="11">
    <source>
        <dbReference type="Proteomes" id="UP001597374"/>
    </source>
</evidence>
<dbReference type="InterPro" id="IPR005747">
    <property type="entry name" value="MutS2"/>
</dbReference>
<organism evidence="10 11">
    <name type="scientific">Pontibacter ruber</name>
    <dbReference type="NCBI Taxonomy" id="1343895"/>
    <lineage>
        <taxon>Bacteria</taxon>
        <taxon>Pseudomonadati</taxon>
        <taxon>Bacteroidota</taxon>
        <taxon>Cytophagia</taxon>
        <taxon>Cytophagales</taxon>
        <taxon>Hymenobacteraceae</taxon>
        <taxon>Pontibacter</taxon>
    </lineage>
</organism>
<dbReference type="EC" id="3.1.-.-" evidence="7"/>
<keyword evidence="5 7" id="KW-0694">RNA-binding</keyword>
<dbReference type="SUPFAM" id="SSF160443">
    <property type="entry name" value="SMR domain-like"/>
    <property type="match status" value="1"/>
</dbReference>
<dbReference type="SMART" id="SM00463">
    <property type="entry name" value="SMR"/>
    <property type="match status" value="1"/>
</dbReference>
<dbReference type="SMART" id="SM00533">
    <property type="entry name" value="MUTSd"/>
    <property type="match status" value="1"/>
</dbReference>
<name>A0ABW5CSI0_9BACT</name>
<dbReference type="SUPFAM" id="SSF52540">
    <property type="entry name" value="P-loop containing nucleoside triphosphate hydrolases"/>
    <property type="match status" value="1"/>
</dbReference>
<dbReference type="InterPro" id="IPR036187">
    <property type="entry name" value="DNA_mismatch_repair_MutS_sf"/>
</dbReference>
<keyword evidence="7" id="KW-0540">Nuclease</keyword>
<dbReference type="PROSITE" id="PS50828">
    <property type="entry name" value="SMR"/>
    <property type="match status" value="1"/>
</dbReference>
<dbReference type="InterPro" id="IPR045076">
    <property type="entry name" value="MutS"/>
</dbReference>
<keyword evidence="3 7" id="KW-0378">Hydrolase</keyword>
<dbReference type="InterPro" id="IPR036063">
    <property type="entry name" value="Smr_dom_sf"/>
</dbReference>
<comment type="function">
    <text evidence="7">Acts as a ribosome collision sensor, splitting the ribosome into its 2 subunits. Detects stalled/collided 70S ribosomes which it binds and splits by an ATP-hydrolysis driven conformational change. Acts upstream of the ribosome quality control system (RQC), a ribosome-associated complex that mediates the extraction of incompletely synthesized nascent chains from stalled ribosomes and their subsequent degradation. Probably generates substrates for RQC.</text>
</comment>
<dbReference type="InterPro" id="IPR027417">
    <property type="entry name" value="P-loop_NTPase"/>
</dbReference>
<evidence type="ECO:0000256" key="5">
    <source>
        <dbReference type="ARBA" id="ARBA00022884"/>
    </source>
</evidence>
<proteinExistence type="inferred from homology"/>
<dbReference type="InterPro" id="IPR007696">
    <property type="entry name" value="DNA_mismatch_repair_MutS_core"/>
</dbReference>
<reference evidence="11" key="1">
    <citation type="journal article" date="2019" name="Int. J. Syst. Evol. Microbiol.">
        <title>The Global Catalogue of Microorganisms (GCM) 10K type strain sequencing project: providing services to taxonomists for standard genome sequencing and annotation.</title>
        <authorList>
            <consortium name="The Broad Institute Genomics Platform"/>
            <consortium name="The Broad Institute Genome Sequencing Center for Infectious Disease"/>
            <person name="Wu L."/>
            <person name="Ma J."/>
        </authorList>
    </citation>
    <scope>NUCLEOTIDE SEQUENCE [LARGE SCALE GENOMIC DNA]</scope>
    <source>
        <strain evidence="11">CGMCC 4.1782</strain>
    </source>
</reference>
<keyword evidence="7 10" id="KW-0255">Endonuclease</keyword>
<dbReference type="PIRSF" id="PIRSF005814">
    <property type="entry name" value="MutS_YshD"/>
    <property type="match status" value="1"/>
</dbReference>
<evidence type="ECO:0000259" key="9">
    <source>
        <dbReference type="PROSITE" id="PS50828"/>
    </source>
</evidence>
<evidence type="ECO:0000256" key="8">
    <source>
        <dbReference type="SAM" id="Coils"/>
    </source>
</evidence>
<accession>A0ABW5CSI0</accession>
<dbReference type="Pfam" id="PF00488">
    <property type="entry name" value="MutS_V"/>
    <property type="match status" value="1"/>
</dbReference>
<evidence type="ECO:0000313" key="10">
    <source>
        <dbReference type="EMBL" id="MFD2245297.1"/>
    </source>
</evidence>
<dbReference type="PANTHER" id="PTHR48466:SF2">
    <property type="entry name" value="OS10G0509000 PROTEIN"/>
    <property type="match status" value="1"/>
</dbReference>
<feature type="domain" description="Smr" evidence="9">
    <location>
        <begin position="728"/>
        <end position="803"/>
    </location>
</feature>
<dbReference type="InterPro" id="IPR002625">
    <property type="entry name" value="Smr_dom"/>
</dbReference>
<evidence type="ECO:0000256" key="3">
    <source>
        <dbReference type="ARBA" id="ARBA00022801"/>
    </source>
</evidence>
<evidence type="ECO:0000256" key="6">
    <source>
        <dbReference type="ARBA" id="ARBA00023125"/>
    </source>
</evidence>
<dbReference type="InterPro" id="IPR000432">
    <property type="entry name" value="DNA_mismatch_repair_MutS_C"/>
</dbReference>
<dbReference type="EC" id="3.6.4.-" evidence="7"/>
<keyword evidence="6 7" id="KW-0238">DNA-binding</keyword>
<comment type="subunit">
    <text evidence="7">Homodimer. Binds to stalled ribosomes, contacting rRNA.</text>
</comment>
<keyword evidence="8" id="KW-0175">Coiled coil</keyword>
<keyword evidence="4 7" id="KW-0067">ATP-binding</keyword>
<dbReference type="EMBL" id="JBHUIM010000001">
    <property type="protein sequence ID" value="MFD2245297.1"/>
    <property type="molecule type" value="Genomic_DNA"/>
</dbReference>
<dbReference type="RefSeq" id="WP_250429247.1">
    <property type="nucleotide sequence ID" value="NZ_JALPRR010000002.1"/>
</dbReference>
<dbReference type="SUPFAM" id="SSF48334">
    <property type="entry name" value="DNA repair protein MutS, domain III"/>
    <property type="match status" value="1"/>
</dbReference>
<feature type="coiled-coil region" evidence="8">
    <location>
        <begin position="524"/>
        <end position="622"/>
    </location>
</feature>
<dbReference type="SMART" id="SM00534">
    <property type="entry name" value="MUTSac"/>
    <property type="match status" value="1"/>
</dbReference>
<comment type="function">
    <text evidence="7">Endonuclease that is involved in the suppression of homologous recombination and thus may have a key role in the control of bacterial genetic diversity.</text>
</comment>
<dbReference type="Pfam" id="PF01713">
    <property type="entry name" value="Smr"/>
    <property type="match status" value="1"/>
</dbReference>
<protein>
    <recommendedName>
        <fullName evidence="7">Endonuclease MutS2</fullName>
        <ecNumber evidence="7">3.1.-.-</ecNumber>
    </recommendedName>
    <alternativeName>
        <fullName evidence="7">Ribosome-associated protein quality control-upstream factor</fullName>
        <shortName evidence="7">RQC-upstream factor</shortName>
        <shortName evidence="7">RqcU</shortName>
        <ecNumber evidence="7">3.6.4.-</ecNumber>
    </alternativeName>
</protein>
<sequence>MIYPENFEIKIGFAQVREMLSELCLSPLGRQFVNRMQFLNRHDLVQRLLEQTNEFKQLLESDAEIPLSHYFDVTAYLDRAALEGTFLDVIQFFEIKMSLRTIRDSLRFISGAEEGKYEALKALGANVTVERSLIAALDKVVDDAGAVRDDATPELQRLKRDLIAQQGVLRKTISSIIRHAKNEGWTPGDAEPTIRGGRLVIPVIAEHKRRIKGLIHDESNTGQTVYIEPESIFELNNDIKDLDNAYHRELIRILTGLTNMLRHHIPELRKAYQYLGLLDFIRAKAAFARRVEATMPKLQKFPHINWKQAIHPLLYLSHRQMGKPTVPMDLELSRDQRILLISGPNAGGKSVSLKTVGLVQYMLQTGMLIPVADGSEAGIFHDIFIDIGDEQSIENDLSTYSSHLTNMKKFVTVADNKSLVLIDEFGTGTEPVLGGAIAEAVLQNLNDSKVFGVITTHYTNLKNFAERTPGIVNGAMRYDHKNLAPLYQLEIGKPGSSFAIEIARKIGLPKHIVDKASSLVGKDKIRYDRLLEELETEKQELEKKLAEATKLEQKLKRNVKEYNDLKNFLEESKQDIMREAKGKAKLLLKDANQKIESTIQQIKQSQAEKEQTKQARRELETFATDVIRKEEPRPAYKRAAAAAGGPLKEGDNVSLIGQDSVGQIVGLKGKTAEVMFGGLKTIVKVDNLERVDAQAAKQKKAAAKVDAAEGYTRGMNITQRMADFGSTLDIRGEYAEDALTKVMNFTDEAIMLGIPEIKIIHGRGNGILRQVVRDYLYSVPEVASLSSEAEERGGDGATLAVLK</sequence>
<keyword evidence="1 7" id="KW-0699">rRNA-binding</keyword>
<keyword evidence="11" id="KW-1185">Reference proteome</keyword>